<evidence type="ECO:0000259" key="1">
    <source>
        <dbReference type="PROSITE" id="PS51112"/>
    </source>
</evidence>
<dbReference type="PANTHER" id="PTHR13016">
    <property type="entry name" value="AMMECR1 HOMOLOG"/>
    <property type="match status" value="1"/>
</dbReference>
<name>A0ABX8I146_9ASCO</name>
<dbReference type="EMBL" id="CP076661">
    <property type="protein sequence ID" value="QWU86747.1"/>
    <property type="molecule type" value="Genomic_DNA"/>
</dbReference>
<dbReference type="PROSITE" id="PS51450">
    <property type="entry name" value="LRR"/>
    <property type="match status" value="3"/>
</dbReference>
<dbReference type="Pfam" id="PF01871">
    <property type="entry name" value="AMMECR1"/>
    <property type="match status" value="1"/>
</dbReference>
<dbReference type="SUPFAM" id="SSF52058">
    <property type="entry name" value="L domain-like"/>
    <property type="match status" value="1"/>
</dbReference>
<dbReference type="Gene3D" id="3.80.10.10">
    <property type="entry name" value="Ribonuclease Inhibitor"/>
    <property type="match status" value="1"/>
</dbReference>
<feature type="domain" description="AMMECR1" evidence="1">
    <location>
        <begin position="398"/>
        <end position="609"/>
    </location>
</feature>
<dbReference type="InterPro" id="IPR036071">
    <property type="entry name" value="AMMECR1_dom_sf"/>
</dbReference>
<dbReference type="Proteomes" id="UP000825434">
    <property type="component" value="Chromosome 1"/>
</dbReference>
<dbReference type="Gene3D" id="3.30.700.20">
    <property type="entry name" value="Hypothetical protein ph0010, domain 1"/>
    <property type="match status" value="1"/>
</dbReference>
<proteinExistence type="predicted"/>
<dbReference type="InterPro" id="IPR032675">
    <property type="entry name" value="LRR_dom_sf"/>
</dbReference>
<dbReference type="PRINTS" id="PR00019">
    <property type="entry name" value="LEURICHRPT"/>
</dbReference>
<dbReference type="Pfam" id="PF13855">
    <property type="entry name" value="LRR_8"/>
    <property type="match status" value="1"/>
</dbReference>
<sequence>METFFSLPAELQTSVLKYSDSEDLDRLFELPDLLRQDGFRSPYSVIRHQALWAKYYRQNLVMSNSDEFRRFSIPELLYLIQQDIVIAPSEITVVLFDFTDYKNSVSFMYTMFRRYFPYLKRFTKKFSVQLLLVENVPLENTLLKSLFEPLCSGEYNVNWFTIKYHPGMGKKVRENGPLQLNVNELFQSGSEIAITNLQLHLFNSNNLLKHLVDESGCFYCRNLKSLDLSYNNITDTILETLRLPTSLEHLNLSNNSLKIINNRTLPYRHLTALKSLNLSNNNIMKIELQNYSELDAPSYSLQSVNLAGNLIADYRRIFTCKLFERVKRIDLSKNLLEKITPFPDSVVSIDVSGNYFALHGHQMVGVFPRGLRRLCVSAAMPSDQCYGEFARYLIQEAELWNLGELQISLCLWAFENLNRRLFPESSSSNLTHFLQTTNASTSDFPHEAPMFITWNEDGDLRGCIGTFSPLNTEKGVAKYALVSAFEDPRFPPIAAKELPSLSASVTLLDGFTEISSPTEWTVGEHGLKVYFELSGRGYSGTFLPSVAEEQGWDTVDTLWNLARKAHYSGLKRSDTLAFYEKGLSEGWLSLTRYQGLKAEATYEEYQAAKK</sequence>
<organism evidence="2 3">
    <name type="scientific">Candidozyma haemuli</name>
    <dbReference type="NCBI Taxonomy" id="45357"/>
    <lineage>
        <taxon>Eukaryota</taxon>
        <taxon>Fungi</taxon>
        <taxon>Dikarya</taxon>
        <taxon>Ascomycota</taxon>
        <taxon>Saccharomycotina</taxon>
        <taxon>Pichiomycetes</taxon>
        <taxon>Metschnikowiaceae</taxon>
        <taxon>Candidozyma</taxon>
    </lineage>
</organism>
<dbReference type="NCBIfam" id="TIGR00296">
    <property type="entry name" value="TIGR00296 family protein"/>
    <property type="match status" value="1"/>
</dbReference>
<dbReference type="PANTHER" id="PTHR13016:SF0">
    <property type="entry name" value="AMME SYNDROME CANDIDATE GENE 1 PROTEIN"/>
    <property type="match status" value="1"/>
</dbReference>
<evidence type="ECO:0000313" key="3">
    <source>
        <dbReference type="Proteomes" id="UP000825434"/>
    </source>
</evidence>
<gene>
    <name evidence="2" type="ORF">CA3LBN_000965</name>
</gene>
<dbReference type="PROSITE" id="PS51112">
    <property type="entry name" value="AMMECR1"/>
    <property type="match status" value="1"/>
</dbReference>
<dbReference type="InterPro" id="IPR001611">
    <property type="entry name" value="Leu-rich_rpt"/>
</dbReference>
<reference evidence="2 3" key="1">
    <citation type="submission" date="2021-06" db="EMBL/GenBank/DDBJ databases">
        <title>Candida outbreak in Lebanon.</title>
        <authorList>
            <person name="Finianos M."/>
        </authorList>
    </citation>
    <scope>NUCLEOTIDE SEQUENCE [LARGE SCALE GENOMIC DNA]</scope>
    <source>
        <strain evidence="2">CA3LBN</strain>
    </source>
</reference>
<dbReference type="SUPFAM" id="SSF143447">
    <property type="entry name" value="AMMECR1-like"/>
    <property type="match status" value="1"/>
</dbReference>
<dbReference type="InterPro" id="IPR002733">
    <property type="entry name" value="AMMECR1_domain"/>
</dbReference>
<dbReference type="InterPro" id="IPR023473">
    <property type="entry name" value="AMMECR1"/>
</dbReference>
<accession>A0ABX8I146</accession>
<protein>
    <recommendedName>
        <fullName evidence="1">AMMECR1 domain-containing protein</fullName>
    </recommendedName>
</protein>
<dbReference type="InterPro" id="IPR027485">
    <property type="entry name" value="AMMECR1_N"/>
</dbReference>
<evidence type="ECO:0000313" key="2">
    <source>
        <dbReference type="EMBL" id="QWU86747.1"/>
    </source>
</evidence>
<keyword evidence="3" id="KW-1185">Reference proteome</keyword>